<reference evidence="1 2" key="1">
    <citation type="submission" date="2022-03" db="EMBL/GenBank/DDBJ databases">
        <authorList>
            <person name="Macdonald S."/>
            <person name="Ahmed S."/>
            <person name="Newling K."/>
        </authorList>
    </citation>
    <scope>NUCLEOTIDE SEQUENCE [LARGE SCALE GENOMIC DNA]</scope>
</reference>
<accession>A0ABC8ITL2</accession>
<dbReference type="Proteomes" id="UP001642260">
    <property type="component" value="Unassembled WGS sequence"/>
</dbReference>
<evidence type="ECO:0000313" key="1">
    <source>
        <dbReference type="EMBL" id="CAH8287566.1"/>
    </source>
</evidence>
<gene>
    <name evidence="1" type="ORF">ERUC_LOCUS1128</name>
</gene>
<evidence type="ECO:0000313" key="2">
    <source>
        <dbReference type="Proteomes" id="UP001642260"/>
    </source>
</evidence>
<dbReference type="EMBL" id="CAKOAT010042225">
    <property type="protein sequence ID" value="CAH8287566.1"/>
    <property type="molecule type" value="Genomic_DNA"/>
</dbReference>
<dbReference type="AlphaFoldDB" id="A0ABC8ITL2"/>
<comment type="caution">
    <text evidence="1">The sequence shown here is derived from an EMBL/GenBank/DDBJ whole genome shotgun (WGS) entry which is preliminary data.</text>
</comment>
<keyword evidence="2" id="KW-1185">Reference proteome</keyword>
<dbReference type="InterPro" id="IPR019308">
    <property type="entry name" value="TMEM214"/>
</dbReference>
<proteinExistence type="predicted"/>
<dbReference type="PANTHER" id="PTHR13448">
    <property type="entry name" value="TRANSMEMBRANE PROTEIN 214"/>
    <property type="match status" value="1"/>
</dbReference>
<name>A0ABC8ITL2_ERUVS</name>
<sequence>MIEFSHLMASLNQAEVPRIPEPVYTDLVSWISREIPDETLSEFVVWSFGCISDSELPSTWTHQGFFSPHYSKKSIFAVLALIMRSKPDVLRSELPSQGNKAFSLTVWMIKQACQSDLHVGLYSWVRYLLPLLITDLHCNCLILKLVDIILEKPGALTKLENHPVWGKQLLIPPSSFDNLLRLKFSPTSPTVMDKTRFVKIYGSLKRVALAGALKRKAIIQQIFTVSLRLAGEEGNPVLAKEAAEMAFWSLTEDYYVCWRLWYNISKENRAASVVLLKTLLEKWNKHSLKLPSSSPPPDAMSEFIQCVFTLSLVVADDEGNTDLAREATEIAIWSLAKNFFCWALWGCLCRDYLHASLGLVENLVNVFKVHSPKLSSSREEGMTEFIANIFRVSLRLAGEGNPIVARKAVERI</sequence>
<protein>
    <submittedName>
        <fullName evidence="1">Uncharacterized protein</fullName>
    </submittedName>
</protein>
<dbReference type="PANTHER" id="PTHR13448:SF14">
    <property type="entry name" value="F26K24.17 PROTEIN"/>
    <property type="match status" value="1"/>
</dbReference>
<organism evidence="1 2">
    <name type="scientific">Eruca vesicaria subsp. sativa</name>
    <name type="common">Garden rocket</name>
    <name type="synonym">Eruca sativa</name>
    <dbReference type="NCBI Taxonomy" id="29727"/>
    <lineage>
        <taxon>Eukaryota</taxon>
        <taxon>Viridiplantae</taxon>
        <taxon>Streptophyta</taxon>
        <taxon>Embryophyta</taxon>
        <taxon>Tracheophyta</taxon>
        <taxon>Spermatophyta</taxon>
        <taxon>Magnoliopsida</taxon>
        <taxon>eudicotyledons</taxon>
        <taxon>Gunneridae</taxon>
        <taxon>Pentapetalae</taxon>
        <taxon>rosids</taxon>
        <taxon>malvids</taxon>
        <taxon>Brassicales</taxon>
        <taxon>Brassicaceae</taxon>
        <taxon>Brassiceae</taxon>
        <taxon>Eruca</taxon>
    </lineage>
</organism>